<feature type="region of interest" description="Disordered" evidence="2">
    <location>
        <begin position="345"/>
        <end position="415"/>
    </location>
</feature>
<dbReference type="PANTHER" id="PTHR23159">
    <property type="entry name" value="CENTROSOMAL PROTEIN 2"/>
    <property type="match status" value="1"/>
</dbReference>
<feature type="coiled-coil region" evidence="1">
    <location>
        <begin position="1374"/>
        <end position="1472"/>
    </location>
</feature>
<feature type="compositionally biased region" description="Polar residues" evidence="2">
    <location>
        <begin position="1561"/>
        <end position="1575"/>
    </location>
</feature>
<feature type="region of interest" description="Disordered" evidence="2">
    <location>
        <begin position="1"/>
        <end position="29"/>
    </location>
</feature>
<name>A0A9W8ZQP5_9AGAR</name>
<proteinExistence type="predicted"/>
<accession>A0A9W8ZQP5</accession>
<comment type="caution">
    <text evidence="3">The sequence shown here is derived from an EMBL/GenBank/DDBJ whole genome shotgun (WGS) entry which is preliminary data.</text>
</comment>
<reference evidence="3" key="2">
    <citation type="journal article" date="2023" name="Proc. Natl. Acad. Sci. U.S.A.">
        <title>A global phylogenomic analysis of the shiitake genus Lentinula.</title>
        <authorList>
            <person name="Sierra-Patev S."/>
            <person name="Min B."/>
            <person name="Naranjo-Ortiz M."/>
            <person name="Looney B."/>
            <person name="Konkel Z."/>
            <person name="Slot J.C."/>
            <person name="Sakamoto Y."/>
            <person name="Steenwyk J.L."/>
            <person name="Rokas A."/>
            <person name="Carro J."/>
            <person name="Camarero S."/>
            <person name="Ferreira P."/>
            <person name="Molpeceres G."/>
            <person name="Ruiz-Duenas F.J."/>
            <person name="Serrano A."/>
            <person name="Henrissat B."/>
            <person name="Drula E."/>
            <person name="Hughes K.W."/>
            <person name="Mata J.L."/>
            <person name="Ishikawa N.K."/>
            <person name="Vargas-Isla R."/>
            <person name="Ushijima S."/>
            <person name="Smith C.A."/>
            <person name="Donoghue J."/>
            <person name="Ahrendt S."/>
            <person name="Andreopoulos W."/>
            <person name="He G."/>
            <person name="LaButti K."/>
            <person name="Lipzen A."/>
            <person name="Ng V."/>
            <person name="Riley R."/>
            <person name="Sandor L."/>
            <person name="Barry K."/>
            <person name="Martinez A.T."/>
            <person name="Xiao Y."/>
            <person name="Gibbons J.G."/>
            <person name="Terashima K."/>
            <person name="Grigoriev I.V."/>
            <person name="Hibbett D."/>
        </authorList>
    </citation>
    <scope>NUCLEOTIDE SEQUENCE</scope>
    <source>
        <strain evidence="3">Sp2 HRB7682 ss15</strain>
    </source>
</reference>
<protein>
    <submittedName>
        <fullName evidence="3">Uncharacterized protein</fullName>
    </submittedName>
</protein>
<feature type="compositionally biased region" description="Basic and acidic residues" evidence="2">
    <location>
        <begin position="362"/>
        <end position="397"/>
    </location>
</feature>
<evidence type="ECO:0000313" key="4">
    <source>
        <dbReference type="Proteomes" id="UP001150238"/>
    </source>
</evidence>
<feature type="coiled-coil region" evidence="1">
    <location>
        <begin position="124"/>
        <end position="151"/>
    </location>
</feature>
<feature type="coiled-coil region" evidence="1">
    <location>
        <begin position="1059"/>
        <end position="1093"/>
    </location>
</feature>
<feature type="compositionally biased region" description="Basic and acidic residues" evidence="2">
    <location>
        <begin position="1616"/>
        <end position="1633"/>
    </location>
</feature>
<evidence type="ECO:0000256" key="2">
    <source>
        <dbReference type="SAM" id="MobiDB-lite"/>
    </source>
</evidence>
<feature type="compositionally biased region" description="Polar residues" evidence="2">
    <location>
        <begin position="228"/>
        <end position="239"/>
    </location>
</feature>
<feature type="coiled-coil region" evidence="1">
    <location>
        <begin position="542"/>
        <end position="569"/>
    </location>
</feature>
<feature type="coiled-coil region" evidence="1">
    <location>
        <begin position="1122"/>
        <end position="1177"/>
    </location>
</feature>
<dbReference type="Gene3D" id="1.10.287.1490">
    <property type="match status" value="2"/>
</dbReference>
<evidence type="ECO:0000256" key="1">
    <source>
        <dbReference type="SAM" id="Coils"/>
    </source>
</evidence>
<dbReference type="EMBL" id="JANVFS010000085">
    <property type="protein sequence ID" value="KAJ4463206.1"/>
    <property type="molecule type" value="Genomic_DNA"/>
</dbReference>
<keyword evidence="1" id="KW-0175">Coiled coil</keyword>
<feature type="region of interest" description="Disordered" evidence="2">
    <location>
        <begin position="224"/>
        <end position="244"/>
    </location>
</feature>
<reference evidence="3" key="1">
    <citation type="submission" date="2022-08" db="EMBL/GenBank/DDBJ databases">
        <authorList>
            <consortium name="DOE Joint Genome Institute"/>
            <person name="Min B."/>
            <person name="Riley R."/>
            <person name="Sierra-Patev S."/>
            <person name="Naranjo-Ortiz M."/>
            <person name="Looney B."/>
            <person name="Konkel Z."/>
            <person name="Slot J.C."/>
            <person name="Sakamoto Y."/>
            <person name="Steenwyk J.L."/>
            <person name="Rokas A."/>
            <person name="Carro J."/>
            <person name="Camarero S."/>
            <person name="Ferreira P."/>
            <person name="Molpeceres G."/>
            <person name="Ruiz-Duenas F.J."/>
            <person name="Serrano A."/>
            <person name="Henrissat B."/>
            <person name="Drula E."/>
            <person name="Hughes K.W."/>
            <person name="Mata J.L."/>
            <person name="Ishikawa N.K."/>
            <person name="Vargas-Isla R."/>
            <person name="Ushijima S."/>
            <person name="Smith C.A."/>
            <person name="Ahrendt S."/>
            <person name="Andreopoulos W."/>
            <person name="He G."/>
            <person name="Labutti K."/>
            <person name="Lipzen A."/>
            <person name="Ng V."/>
            <person name="Sandor L."/>
            <person name="Barry K."/>
            <person name="Martinez A.T."/>
            <person name="Xiao Y."/>
            <person name="Gibbons J.G."/>
            <person name="Terashima K."/>
            <person name="Hibbett D.S."/>
            <person name="Grigoriev I.V."/>
        </authorList>
    </citation>
    <scope>NUCLEOTIDE SEQUENCE</scope>
    <source>
        <strain evidence="3">Sp2 HRB7682 ss15</strain>
    </source>
</reference>
<feature type="compositionally biased region" description="Polar residues" evidence="2">
    <location>
        <begin position="1589"/>
        <end position="1609"/>
    </location>
</feature>
<evidence type="ECO:0000313" key="3">
    <source>
        <dbReference type="EMBL" id="KAJ4463206.1"/>
    </source>
</evidence>
<feature type="coiled-coil region" evidence="1">
    <location>
        <begin position="1292"/>
        <end position="1326"/>
    </location>
</feature>
<feature type="region of interest" description="Disordered" evidence="2">
    <location>
        <begin position="1514"/>
        <end position="1687"/>
    </location>
</feature>
<dbReference type="PANTHER" id="PTHR23159:SF31">
    <property type="entry name" value="CENTROSOME-ASSOCIATED PROTEIN CEP250 ISOFORM X1"/>
    <property type="match status" value="1"/>
</dbReference>
<feature type="compositionally biased region" description="Low complexity" evidence="2">
    <location>
        <begin position="1659"/>
        <end position="1677"/>
    </location>
</feature>
<feature type="coiled-coil region" evidence="1">
    <location>
        <begin position="743"/>
        <end position="875"/>
    </location>
</feature>
<feature type="compositionally biased region" description="Low complexity" evidence="2">
    <location>
        <begin position="1525"/>
        <end position="1545"/>
    </location>
</feature>
<gene>
    <name evidence="3" type="ORF">C8J55DRAFT_494514</name>
</gene>
<dbReference type="Proteomes" id="UP001150238">
    <property type="component" value="Unassembled WGS sequence"/>
</dbReference>
<feature type="coiled-coil region" evidence="1">
    <location>
        <begin position="622"/>
        <end position="691"/>
    </location>
</feature>
<sequence length="2033" mass="230740">MGRGRATPTSKSARRSVARAPSAPYARRHPMITRSKTVQVATRVISDPTPLSAPNATDVDSAIAFNADVINVSPLDTISPTPLSIADPIASDFPTHHPLTDEDDRDDEFHDEVRMYLDYSSDILRAQAEEVKLLRREVASAREEKAVLKNKHAADVAAREEEYRCPICYELLWDPYFIRSLFFRALFNGVYKLLPKRSVRLLLLLIDFIGHGWDDLCAIMDHPMDGTPASNEPPTTNDSDAPAPATHLRQRLRLIRRTVEDTDTVNECATSSTSSLNRRRKLSLCNLEDAQSSSSQNENISERPNKVTDFKVRVVERVVEREVLPVIVRQQLVENEERIQFLQQELEKGPNAVQDPTLQHPRPKEKEDSGDVERRKLRENAAEIRRDADGLRKELKNTKQSSDTLDEELKKSKRDADALREELKNAIDTRVYLLSQQNSHIMNEELKNSKVEVANATRSVEAVNEEIKRLNEKLGQKATAKESEIENLMAKLVEAQNELKENKLRTDVVLNKCRNESKTQILRYEKQIKDLDTSIVTKDSQMQTLNSKIQVLETKRAQLEANVTAVKNVGRVGSSDLSMVKKLGDKSKARTVQVEQFEQRIKEFEESITLKDSHTLTLGNTIQSLEMEKRQLQESVAVEKTQILRYEKQVKDLDTSIVTKDSQMQTLNSKIQALETKRAQLEANVTAAKNGWKFASDLSMVKKLGDESKARTVQVEQFEQRIKEFEESITLKDSHTLTLGNTIQSLEMEKRQLQESAAVEKSNIEADRAALKKLREETGAGAARIQQLEETVNDLQHTLASHKSHTESLDTKILALEREKRQLETAAVTEKEFLKADRAALDKLRDETTTLNSTIQTLESEKRRLEAAAAADKVDFMVKDGANTDLMTLSPKSSQIVLRTRSFNIKAQTTEILDLKQKVHDLDASIAAKNLNFEALNSTIRTLHTEKAQLEASMTAAENAQITEILDLKQKVHDLDSTIRTLHTEKSQLEASMMAAENVGFSHFYIGWEFASDLSMVKKLGDESKARTVQVEQFEQRIKEFEESITLKDSHTLTLGNTIQSLEMEKRQLQESAAVEKSNIEADRAALKKLREETGAGAARIHQLEETVNDLQHTLASNNSHVESLNKKILTLEREKRQLETSATAEKPQIEADRAALKELKEKSKAGKIQTNQLEERVKDLEACLASRDSHAQMLDSMIQVLEPQIDADRAALKKFRDENQGSHAQVLKFKIQTLESEKQELNATLATEKSKVEADRVTLRKLKDETGARAARIHTLEQKIKDLEKHPSEMMEKLLAENATLKTRFNNLEEDYYKLQETLSQKAQEIVSLKQAHEIQIGSAGAHEIQTLRESITGLQAQNAEEKLTNSRIQACLVALQTEIAAVTHERNQLKSRVPPEGGTLDLQHTVTKLREQYEQKQGRVTALEQEVASLIRERDSLKGSSENGPLTSQIEQLRAERDRYKDELHAQSAGRYFLSSHKNRTLSRANVNAEMSYARKIFPSYRLADPVCQARSSFRNQHPPEPSQSHSPPGPSQSSNSPGPSQSDSRPDPSHPSNYRPGPSQSNNSLGPSQSNPRPEPSHPSSYRPGSDNTNKTGTNGQRLPTESPSRTPYRAPWQKDRFSPFLIRPDHDSSDSDNDDREQLQRKSSRKKGKGRATYSSESDFSLQSSSDEQSASDADVDNNGMPIESNVSHVAKRYAQKGTRSSWSHSAQRNQVNKLSRRIIRETLGGRKNYQLFVCPSVSDARLKHFEENPQLYGPKIRNTFLDKRGLTTQQLAEQPWNEQVAYIMAKNAEEIFRNCKDQRFGDAIDWLELFHERIYRVYLDVVKGRPKTLDEAGTRERPEQIQDRLVESHLLRIKNNGETNSRHMKLQSRCEICVIMLRECRNGDNQEGVKFFSFCLRAFEKMGSGGMSEDEDGVDKVHVEERELEEAVKLTMFLPFRHSTLTKLVVLVDEIPRNEGLKKLFVQSGRVRKRRVRGDPRCKTSDRKPPKRWYSSFFPDGYLDSLSEYQREKLRLSKKVFPLYDIETLPDL</sequence>
<feature type="coiled-coil region" evidence="1">
    <location>
        <begin position="1225"/>
        <end position="1252"/>
    </location>
</feature>
<organism evidence="3 4">
    <name type="scientific">Lentinula lateritia</name>
    <dbReference type="NCBI Taxonomy" id="40482"/>
    <lineage>
        <taxon>Eukaryota</taxon>
        <taxon>Fungi</taxon>
        <taxon>Dikarya</taxon>
        <taxon>Basidiomycota</taxon>
        <taxon>Agaricomycotina</taxon>
        <taxon>Agaricomycetes</taxon>
        <taxon>Agaricomycetidae</taxon>
        <taxon>Agaricales</taxon>
        <taxon>Marasmiineae</taxon>
        <taxon>Omphalotaceae</taxon>
        <taxon>Lentinula</taxon>
    </lineage>
</organism>